<name>A0A6J5MRM0_9CAUD</name>
<dbReference type="EMBL" id="LR796500">
    <property type="protein sequence ID" value="CAB4149122.1"/>
    <property type="molecule type" value="Genomic_DNA"/>
</dbReference>
<dbReference type="EMBL" id="LR797124">
    <property type="protein sequence ID" value="CAB4188604.1"/>
    <property type="molecule type" value="Genomic_DNA"/>
</dbReference>
<dbReference type="Gene3D" id="1.10.1750.10">
    <property type="match status" value="1"/>
</dbReference>
<evidence type="ECO:0000313" key="1">
    <source>
        <dbReference type="EMBL" id="CAB4149122.1"/>
    </source>
</evidence>
<evidence type="ECO:0000313" key="3">
    <source>
        <dbReference type="EMBL" id="CAB4188604.1"/>
    </source>
</evidence>
<dbReference type="GO" id="GO:0043565">
    <property type="term" value="F:sequence-specific DNA binding"/>
    <property type="evidence" value="ECO:0007669"/>
    <property type="project" value="InterPro"/>
</dbReference>
<accession>A0A6J5MRM0</accession>
<protein>
    <submittedName>
        <fullName evidence="1">Chromosomal replication initiator, DnaA C-terminal</fullName>
    </submittedName>
</protein>
<organism evidence="1">
    <name type="scientific">uncultured Caudovirales phage</name>
    <dbReference type="NCBI Taxonomy" id="2100421"/>
    <lineage>
        <taxon>Viruses</taxon>
        <taxon>Duplodnaviria</taxon>
        <taxon>Heunggongvirae</taxon>
        <taxon>Uroviricota</taxon>
        <taxon>Caudoviricetes</taxon>
        <taxon>Peduoviridae</taxon>
        <taxon>Maltschvirus</taxon>
        <taxon>Maltschvirus maltsch</taxon>
    </lineage>
</organism>
<gene>
    <name evidence="3" type="ORF">UFOVP1178_42</name>
    <name evidence="1" type="ORF">UFOVP522_48</name>
    <name evidence="2" type="ORF">UFOVP624_23</name>
</gene>
<reference evidence="1" key="1">
    <citation type="submission" date="2020-04" db="EMBL/GenBank/DDBJ databases">
        <authorList>
            <person name="Chiriac C."/>
            <person name="Salcher M."/>
            <person name="Ghai R."/>
            <person name="Kavagutti S V."/>
        </authorList>
    </citation>
    <scope>NUCLEOTIDE SEQUENCE</scope>
</reference>
<proteinExistence type="predicted"/>
<dbReference type="EMBL" id="LR796602">
    <property type="protein sequence ID" value="CAB4153739.1"/>
    <property type="molecule type" value="Genomic_DNA"/>
</dbReference>
<dbReference type="SUPFAM" id="SSF48295">
    <property type="entry name" value="TrpR-like"/>
    <property type="match status" value="1"/>
</dbReference>
<sequence>MNLDMIKEYIQEHELDVPNRNFAITYQRYYLYALLRTQGMPFQHIGLMFNKHHASVIHGIDCHNNWMKQQDELYLYCTLKLREEFPFEKYYKPLQKQVIDCKNMKELNKLKTLINKNIY</sequence>
<evidence type="ECO:0000313" key="2">
    <source>
        <dbReference type="EMBL" id="CAB4153739.1"/>
    </source>
</evidence>
<dbReference type="InterPro" id="IPR010921">
    <property type="entry name" value="Trp_repressor/repl_initiator"/>
</dbReference>